<dbReference type="Gene3D" id="1.20.1740.10">
    <property type="entry name" value="Amino acid/polyamine transporter I"/>
    <property type="match status" value="1"/>
</dbReference>
<dbReference type="GO" id="GO:0015171">
    <property type="term" value="F:amino acid transmembrane transporter activity"/>
    <property type="evidence" value="ECO:0007669"/>
    <property type="project" value="TreeGrafter"/>
</dbReference>
<feature type="domain" description="Amino acid permease/ SLC12A" evidence="10">
    <location>
        <begin position="79"/>
        <end position="463"/>
    </location>
</feature>
<gene>
    <name evidence="11" type="ORF">N7532_009380</name>
</gene>
<dbReference type="PANTHER" id="PTHR43341">
    <property type="entry name" value="AMINO ACID PERMEASE"/>
    <property type="match status" value="1"/>
</dbReference>
<dbReference type="GeneID" id="81360850"/>
<evidence type="ECO:0000313" key="12">
    <source>
        <dbReference type="Proteomes" id="UP001149074"/>
    </source>
</evidence>
<dbReference type="InterPro" id="IPR004841">
    <property type="entry name" value="AA-permease/SLC12A_dom"/>
</dbReference>
<evidence type="ECO:0000256" key="1">
    <source>
        <dbReference type="ARBA" id="ARBA00004651"/>
    </source>
</evidence>
<feature type="transmembrane region" description="Helical" evidence="9">
    <location>
        <begin position="189"/>
        <end position="207"/>
    </location>
</feature>
<name>A0A9W9EZG8_9EURO</name>
<keyword evidence="7 9" id="KW-0472">Membrane</keyword>
<evidence type="ECO:0000256" key="5">
    <source>
        <dbReference type="ARBA" id="ARBA00022970"/>
    </source>
</evidence>
<feature type="transmembrane region" description="Helical" evidence="9">
    <location>
        <begin position="428"/>
        <end position="449"/>
    </location>
</feature>
<dbReference type="PIRSF" id="PIRSF006060">
    <property type="entry name" value="AA_transporter"/>
    <property type="match status" value="1"/>
</dbReference>
<dbReference type="FunFam" id="1.20.1740.10:FF:000017">
    <property type="entry name" value="Amino acid permease"/>
    <property type="match status" value="1"/>
</dbReference>
<feature type="transmembrane region" description="Helical" evidence="9">
    <location>
        <begin position="302"/>
        <end position="323"/>
    </location>
</feature>
<feature type="transmembrane region" description="Helical" evidence="9">
    <location>
        <begin position="219"/>
        <end position="241"/>
    </location>
</feature>
<reference evidence="11" key="2">
    <citation type="journal article" date="2023" name="IMA Fungus">
        <title>Comparative genomic study of the Penicillium genus elucidates a diverse pangenome and 15 lateral gene transfer events.</title>
        <authorList>
            <person name="Petersen C."/>
            <person name="Sorensen T."/>
            <person name="Nielsen M.R."/>
            <person name="Sondergaard T.E."/>
            <person name="Sorensen J.L."/>
            <person name="Fitzpatrick D.A."/>
            <person name="Frisvad J.C."/>
            <person name="Nielsen K.L."/>
        </authorList>
    </citation>
    <scope>NUCLEOTIDE SEQUENCE</scope>
    <source>
        <strain evidence="11">IBT 30761</strain>
    </source>
</reference>
<feature type="domain" description="Amino acid permease/ SLC12A" evidence="10">
    <location>
        <begin position="479"/>
        <end position="561"/>
    </location>
</feature>
<dbReference type="Pfam" id="PF00324">
    <property type="entry name" value="AA_permease"/>
    <property type="match status" value="2"/>
</dbReference>
<accession>A0A9W9EZG8</accession>
<feature type="transmembrane region" description="Helical" evidence="9">
    <location>
        <begin position="157"/>
        <end position="177"/>
    </location>
</feature>
<evidence type="ECO:0000256" key="8">
    <source>
        <dbReference type="SAM" id="MobiDB-lite"/>
    </source>
</evidence>
<keyword evidence="2" id="KW-0813">Transport</keyword>
<keyword evidence="5" id="KW-0029">Amino-acid transport</keyword>
<evidence type="ECO:0000256" key="9">
    <source>
        <dbReference type="SAM" id="Phobius"/>
    </source>
</evidence>
<evidence type="ECO:0000259" key="10">
    <source>
        <dbReference type="Pfam" id="PF00324"/>
    </source>
</evidence>
<dbReference type="OrthoDB" id="3900342at2759"/>
<feature type="transmembrane region" description="Helical" evidence="9">
    <location>
        <begin position="261"/>
        <end position="281"/>
    </location>
</feature>
<dbReference type="AlphaFoldDB" id="A0A9W9EZG8"/>
<keyword evidence="6 9" id="KW-1133">Transmembrane helix</keyword>
<feature type="compositionally biased region" description="Basic and acidic residues" evidence="8">
    <location>
        <begin position="1"/>
        <end position="11"/>
    </location>
</feature>
<evidence type="ECO:0000256" key="6">
    <source>
        <dbReference type="ARBA" id="ARBA00022989"/>
    </source>
</evidence>
<reference evidence="11" key="1">
    <citation type="submission" date="2022-11" db="EMBL/GenBank/DDBJ databases">
        <authorList>
            <person name="Petersen C."/>
        </authorList>
    </citation>
    <scope>NUCLEOTIDE SEQUENCE</scope>
    <source>
        <strain evidence="11">IBT 30761</strain>
    </source>
</reference>
<feature type="region of interest" description="Disordered" evidence="8">
    <location>
        <begin position="1"/>
        <end position="23"/>
    </location>
</feature>
<dbReference type="PROSITE" id="PS00218">
    <property type="entry name" value="AMINO_ACID_PERMEASE_1"/>
    <property type="match status" value="1"/>
</dbReference>
<evidence type="ECO:0000313" key="11">
    <source>
        <dbReference type="EMBL" id="KAJ5090696.1"/>
    </source>
</evidence>
<dbReference type="PANTHER" id="PTHR43341:SF1">
    <property type="entry name" value="GENERAL AMINO-ACID PERMEASE GAP1"/>
    <property type="match status" value="1"/>
</dbReference>
<dbReference type="Proteomes" id="UP001149074">
    <property type="component" value="Unassembled WGS sequence"/>
</dbReference>
<keyword evidence="12" id="KW-1185">Reference proteome</keyword>
<keyword evidence="3" id="KW-1003">Cell membrane</keyword>
<protein>
    <recommendedName>
        <fullName evidence="10">Amino acid permease/ SLC12A domain-containing protein</fullName>
    </recommendedName>
</protein>
<feature type="region of interest" description="Disordered" evidence="8">
    <location>
        <begin position="43"/>
        <end position="70"/>
    </location>
</feature>
<keyword evidence="4 9" id="KW-0812">Transmembrane</keyword>
<feature type="transmembrane region" description="Helical" evidence="9">
    <location>
        <begin position="404"/>
        <end position="422"/>
    </location>
</feature>
<comment type="caution">
    <text evidence="11">The sequence shown here is derived from an EMBL/GenBank/DDBJ whole genome shotgun (WGS) entry which is preliminary data.</text>
</comment>
<dbReference type="EMBL" id="JAPQKI010000009">
    <property type="protein sequence ID" value="KAJ5090696.1"/>
    <property type="molecule type" value="Genomic_DNA"/>
</dbReference>
<evidence type="ECO:0000256" key="7">
    <source>
        <dbReference type="ARBA" id="ARBA00023136"/>
    </source>
</evidence>
<evidence type="ECO:0000256" key="3">
    <source>
        <dbReference type="ARBA" id="ARBA00022475"/>
    </source>
</evidence>
<evidence type="ECO:0000256" key="2">
    <source>
        <dbReference type="ARBA" id="ARBA00022448"/>
    </source>
</evidence>
<comment type="subcellular location">
    <subcellularLocation>
        <location evidence="1">Cell membrane</location>
        <topology evidence="1">Multi-pass membrane protein</topology>
    </subcellularLocation>
</comment>
<dbReference type="NCBIfam" id="TIGR00913">
    <property type="entry name" value="2A0310"/>
    <property type="match status" value="1"/>
</dbReference>
<feature type="transmembrane region" description="Helical" evidence="9">
    <location>
        <begin position="357"/>
        <end position="377"/>
    </location>
</feature>
<feature type="transmembrane region" description="Helical" evidence="9">
    <location>
        <begin position="110"/>
        <end position="136"/>
    </location>
</feature>
<dbReference type="InterPro" id="IPR050524">
    <property type="entry name" value="APC_YAT"/>
</dbReference>
<evidence type="ECO:0000256" key="4">
    <source>
        <dbReference type="ARBA" id="ARBA00022692"/>
    </source>
</evidence>
<dbReference type="RefSeq" id="XP_056472677.1">
    <property type="nucleotide sequence ID" value="XM_056621871.1"/>
</dbReference>
<dbReference type="GO" id="GO:0005886">
    <property type="term" value="C:plasma membrane"/>
    <property type="evidence" value="ECO:0007669"/>
    <property type="project" value="UniProtKB-SubCell"/>
</dbReference>
<proteinExistence type="predicted"/>
<organism evidence="11 12">
    <name type="scientific">Penicillium argentinense</name>
    <dbReference type="NCBI Taxonomy" id="1131581"/>
    <lineage>
        <taxon>Eukaryota</taxon>
        <taxon>Fungi</taxon>
        <taxon>Dikarya</taxon>
        <taxon>Ascomycota</taxon>
        <taxon>Pezizomycotina</taxon>
        <taxon>Eurotiomycetes</taxon>
        <taxon>Eurotiomycetidae</taxon>
        <taxon>Eurotiales</taxon>
        <taxon>Aspergillaceae</taxon>
        <taxon>Penicillium</taxon>
    </lineage>
</organism>
<feature type="transmembrane region" description="Helical" evidence="9">
    <location>
        <begin position="537"/>
        <end position="557"/>
    </location>
</feature>
<feature type="transmembrane region" description="Helical" evidence="9">
    <location>
        <begin position="497"/>
        <end position="517"/>
    </location>
</feature>
<sequence>MADETQKHEPNTPDEIISPAVGYSSSFRSQIGRRLIDSFKRDPQSFHKSHNNDQNATDLENGSGHVPEPPLQRRLKARHVQMIAIGGSIGTGLFVGSGSVLAAGGPASVLIAYLLIGCMLYCMMHALGEMAVIFPVSGSFAHYATRFLDPAWGFAMGWMYTFSWLVTLPLEIVAASITVDYWNPGVSNAAWAALFWAAIVGVNLFDVRWYGEAEFVLSIIKIIAIVGFIILGIILNCGGGPEGEYIGGKYWHDPGAFNDGFKGLCNVFVTAAFAFAGTELVGLTAAETENPHRTLPTATKQVFWRILIFFVVSLIVVGLLVPYTDSRLVTGSSSADAHASPFVIAIEDAGISGLPSIVNVVIMVAVLSVGNSSIYGASRTMSALAEQGQAPRFLAYIDRKGRPILAIAVTSIFGLLCFLAASDKQTVVFEWLMAIVGLGEIFVWGSICLCHVRFRRAWKVGTVLGLTQYRIKRLFALIFIIQGRSLDELPFRSQPDLIGSWIGFGFNCLVMLAQFWTAAWPSGYGAMTPSSRASTFFSYYLAAPVVIFLYVSYKFWYGTRVVRAHEMDLVTGRRFLDANYMIEEETAERKRSSWVRLLKIVC</sequence>
<dbReference type="InterPro" id="IPR004762">
    <property type="entry name" value="Amino_acid_permease_fungi"/>
</dbReference>
<feature type="transmembrane region" description="Helical" evidence="9">
    <location>
        <begin position="82"/>
        <end position="104"/>
    </location>
</feature>
<dbReference type="InterPro" id="IPR004840">
    <property type="entry name" value="Amino_acid_permease_CS"/>
</dbReference>